<protein>
    <recommendedName>
        <fullName evidence="3">C2H2-type domain-containing protein</fullName>
    </recommendedName>
</protein>
<dbReference type="AlphaFoldDB" id="A0AAE1Q8P6"/>
<keyword evidence="1" id="KW-0863">Zinc-finger</keyword>
<dbReference type="SMART" id="SM00355">
    <property type="entry name" value="ZnF_C2H2"/>
    <property type="match status" value="2"/>
</dbReference>
<sequence>MPSHDAAPVNAVDSKGCCFVITGLGFFPLARERRQTRYECLVCGRTFSNVYNLRVHIRDQHSGLGSAKCELCGLSFKNLSTLRVHKSNYHRKPASSANTFPSTSAGGMDDPKDPRLQA</sequence>
<dbReference type="PROSITE" id="PS00028">
    <property type="entry name" value="ZINC_FINGER_C2H2_1"/>
    <property type="match status" value="2"/>
</dbReference>
<evidence type="ECO:0000256" key="1">
    <source>
        <dbReference type="PROSITE-ProRule" id="PRU00042"/>
    </source>
</evidence>
<dbReference type="Proteomes" id="UP001292094">
    <property type="component" value="Unassembled WGS sequence"/>
</dbReference>
<dbReference type="InterPro" id="IPR036236">
    <property type="entry name" value="Znf_C2H2_sf"/>
</dbReference>
<dbReference type="InterPro" id="IPR013087">
    <property type="entry name" value="Znf_C2H2_type"/>
</dbReference>
<dbReference type="GO" id="GO:0008270">
    <property type="term" value="F:zinc ion binding"/>
    <property type="evidence" value="ECO:0007669"/>
    <property type="project" value="UniProtKB-KW"/>
</dbReference>
<dbReference type="EMBL" id="JAWZYT010000639">
    <property type="protein sequence ID" value="KAK4320767.1"/>
    <property type="molecule type" value="Genomic_DNA"/>
</dbReference>
<dbReference type="SUPFAM" id="SSF57667">
    <property type="entry name" value="beta-beta-alpha zinc fingers"/>
    <property type="match status" value="1"/>
</dbReference>
<reference evidence="4" key="1">
    <citation type="submission" date="2023-11" db="EMBL/GenBank/DDBJ databases">
        <title>Genome assemblies of two species of porcelain crab, Petrolisthes cinctipes and Petrolisthes manimaculis (Anomura: Porcellanidae).</title>
        <authorList>
            <person name="Angst P."/>
        </authorList>
    </citation>
    <scope>NUCLEOTIDE SEQUENCE</scope>
    <source>
        <strain evidence="4">PB745_02</strain>
        <tissue evidence="4">Gill</tissue>
    </source>
</reference>
<feature type="domain" description="C2H2-type" evidence="3">
    <location>
        <begin position="67"/>
        <end position="95"/>
    </location>
</feature>
<organism evidence="4 5">
    <name type="scientific">Petrolisthes manimaculis</name>
    <dbReference type="NCBI Taxonomy" id="1843537"/>
    <lineage>
        <taxon>Eukaryota</taxon>
        <taxon>Metazoa</taxon>
        <taxon>Ecdysozoa</taxon>
        <taxon>Arthropoda</taxon>
        <taxon>Crustacea</taxon>
        <taxon>Multicrustacea</taxon>
        <taxon>Malacostraca</taxon>
        <taxon>Eumalacostraca</taxon>
        <taxon>Eucarida</taxon>
        <taxon>Decapoda</taxon>
        <taxon>Pleocyemata</taxon>
        <taxon>Anomura</taxon>
        <taxon>Galatheoidea</taxon>
        <taxon>Porcellanidae</taxon>
        <taxon>Petrolisthes</taxon>
    </lineage>
</organism>
<keyword evidence="5" id="KW-1185">Reference proteome</keyword>
<gene>
    <name evidence="4" type="ORF">Pmani_008386</name>
</gene>
<keyword evidence="1" id="KW-0862">Zinc</keyword>
<accession>A0AAE1Q8P6</accession>
<feature type="compositionally biased region" description="Polar residues" evidence="2">
    <location>
        <begin position="95"/>
        <end position="105"/>
    </location>
</feature>
<feature type="compositionally biased region" description="Basic and acidic residues" evidence="2">
    <location>
        <begin position="109"/>
        <end position="118"/>
    </location>
</feature>
<evidence type="ECO:0000313" key="4">
    <source>
        <dbReference type="EMBL" id="KAK4320767.1"/>
    </source>
</evidence>
<evidence type="ECO:0000256" key="2">
    <source>
        <dbReference type="SAM" id="MobiDB-lite"/>
    </source>
</evidence>
<dbReference type="Gene3D" id="3.30.160.60">
    <property type="entry name" value="Classic Zinc Finger"/>
    <property type="match status" value="1"/>
</dbReference>
<comment type="caution">
    <text evidence="4">The sequence shown here is derived from an EMBL/GenBank/DDBJ whole genome shotgun (WGS) entry which is preliminary data.</text>
</comment>
<feature type="domain" description="C2H2-type" evidence="3">
    <location>
        <begin position="38"/>
        <end position="66"/>
    </location>
</feature>
<dbReference type="PROSITE" id="PS50157">
    <property type="entry name" value="ZINC_FINGER_C2H2_2"/>
    <property type="match status" value="2"/>
</dbReference>
<evidence type="ECO:0000259" key="3">
    <source>
        <dbReference type="PROSITE" id="PS50157"/>
    </source>
</evidence>
<evidence type="ECO:0000313" key="5">
    <source>
        <dbReference type="Proteomes" id="UP001292094"/>
    </source>
</evidence>
<proteinExistence type="predicted"/>
<feature type="region of interest" description="Disordered" evidence="2">
    <location>
        <begin position="88"/>
        <end position="118"/>
    </location>
</feature>
<name>A0AAE1Q8P6_9EUCA</name>
<keyword evidence="1" id="KW-0479">Metal-binding</keyword>
<dbReference type="Pfam" id="PF00096">
    <property type="entry name" value="zf-C2H2"/>
    <property type="match status" value="2"/>
</dbReference>